<dbReference type="InterPro" id="IPR036113">
    <property type="entry name" value="Asp/Glu-ADT_sf_sub_c"/>
</dbReference>
<proteinExistence type="inferred from homology"/>
<keyword evidence="8" id="KW-1185">Reference proteome</keyword>
<gene>
    <name evidence="6" type="primary">gatC</name>
    <name evidence="7" type="ORF">CHK_1058</name>
</gene>
<evidence type="ECO:0000256" key="4">
    <source>
        <dbReference type="ARBA" id="ARBA00047380"/>
    </source>
</evidence>
<comment type="caution">
    <text evidence="7">The sequence shown here is derived from an EMBL/GenBank/DDBJ whole genome shotgun (WGS) entry which is preliminary data.</text>
</comment>
<dbReference type="NCBIfam" id="TIGR00135">
    <property type="entry name" value="gatC"/>
    <property type="match status" value="1"/>
</dbReference>
<dbReference type="PANTHER" id="PTHR15004:SF0">
    <property type="entry name" value="GLUTAMYL-TRNA(GLN) AMIDOTRANSFERASE SUBUNIT C, MITOCHONDRIAL"/>
    <property type="match status" value="1"/>
</dbReference>
<dbReference type="Gene3D" id="1.10.20.60">
    <property type="entry name" value="Glu-tRNAGln amidotransferase C subunit, N-terminal domain"/>
    <property type="match status" value="1"/>
</dbReference>
<comment type="similarity">
    <text evidence="1 6">Belongs to the GatC family.</text>
</comment>
<keyword evidence="6" id="KW-0648">Protein biosynthesis</keyword>
<comment type="subunit">
    <text evidence="2 6">Heterotrimer of A, B and C subunits.</text>
</comment>
<keyword evidence="7" id="KW-0808">Transferase</keyword>
<dbReference type="GO" id="GO:0016740">
    <property type="term" value="F:transferase activity"/>
    <property type="evidence" value="ECO:0007669"/>
    <property type="project" value="UniProtKB-KW"/>
</dbReference>
<evidence type="ECO:0000313" key="8">
    <source>
        <dbReference type="Proteomes" id="UP000034076"/>
    </source>
</evidence>
<dbReference type="AlphaFoldDB" id="A0A0M2NM12"/>
<dbReference type="HAMAP" id="MF_00122">
    <property type="entry name" value="GatC"/>
    <property type="match status" value="1"/>
</dbReference>
<evidence type="ECO:0000256" key="6">
    <source>
        <dbReference type="HAMAP-Rule" id="MF_00122"/>
    </source>
</evidence>
<keyword evidence="6" id="KW-0547">Nucleotide-binding</keyword>
<dbReference type="PATRIC" id="fig|270498.16.peg.15"/>
<dbReference type="GO" id="GO:0070681">
    <property type="term" value="P:glutaminyl-tRNAGln biosynthesis via transamidation"/>
    <property type="evidence" value="ECO:0007669"/>
    <property type="project" value="TreeGrafter"/>
</dbReference>
<dbReference type="RefSeq" id="WP_046442973.1">
    <property type="nucleotide sequence ID" value="NZ_CAUERS010000022.1"/>
</dbReference>
<comment type="function">
    <text evidence="3 6">Allows the formation of correctly charged Asn-tRNA(Asn) or Gln-tRNA(Gln) through the transamidation of misacylated Asp-tRNA(Asn) or Glu-tRNA(Gln) in organisms which lack either or both of asparaginyl-tRNA or glutaminyl-tRNA synthetases. The reaction takes place in the presence of glutamine and ATP through an activated phospho-Asp-tRNA(Asn) or phospho-Glu-tRNA(Gln).</text>
</comment>
<evidence type="ECO:0000256" key="1">
    <source>
        <dbReference type="ARBA" id="ARBA00010757"/>
    </source>
</evidence>
<dbReference type="GO" id="GO:0006412">
    <property type="term" value="P:translation"/>
    <property type="evidence" value="ECO:0007669"/>
    <property type="project" value="UniProtKB-UniRule"/>
</dbReference>
<reference evidence="7 8" key="1">
    <citation type="submission" date="2015-04" db="EMBL/GenBank/DDBJ databases">
        <title>Draft genome sequence of bacteremic isolate Catabacter hongkongensis type strain HKU16T.</title>
        <authorList>
            <person name="Lau S.K."/>
            <person name="Teng J.L."/>
            <person name="Huang Y."/>
            <person name="Curreem S.O."/>
            <person name="Tsui S.K."/>
            <person name="Woo P.C."/>
        </authorList>
    </citation>
    <scope>NUCLEOTIDE SEQUENCE [LARGE SCALE GENOMIC DNA]</scope>
    <source>
        <strain evidence="7 8">HKU16</strain>
    </source>
</reference>
<evidence type="ECO:0000256" key="3">
    <source>
        <dbReference type="ARBA" id="ARBA00024799"/>
    </source>
</evidence>
<comment type="catalytic activity">
    <reaction evidence="5 6">
        <text>L-glutamyl-tRNA(Gln) + L-glutamine + ATP + H2O = L-glutaminyl-tRNA(Gln) + L-glutamate + ADP + phosphate + H(+)</text>
        <dbReference type="Rhea" id="RHEA:17521"/>
        <dbReference type="Rhea" id="RHEA-COMP:9681"/>
        <dbReference type="Rhea" id="RHEA-COMP:9684"/>
        <dbReference type="ChEBI" id="CHEBI:15377"/>
        <dbReference type="ChEBI" id="CHEBI:15378"/>
        <dbReference type="ChEBI" id="CHEBI:29985"/>
        <dbReference type="ChEBI" id="CHEBI:30616"/>
        <dbReference type="ChEBI" id="CHEBI:43474"/>
        <dbReference type="ChEBI" id="CHEBI:58359"/>
        <dbReference type="ChEBI" id="CHEBI:78520"/>
        <dbReference type="ChEBI" id="CHEBI:78521"/>
        <dbReference type="ChEBI" id="CHEBI:456216"/>
    </reaction>
</comment>
<evidence type="ECO:0000256" key="5">
    <source>
        <dbReference type="ARBA" id="ARBA00047913"/>
    </source>
</evidence>
<dbReference type="InterPro" id="IPR003837">
    <property type="entry name" value="GatC"/>
</dbReference>
<dbReference type="PANTHER" id="PTHR15004">
    <property type="entry name" value="GLUTAMYL-TRNA(GLN) AMIDOTRANSFERASE SUBUNIT C, MITOCHONDRIAL"/>
    <property type="match status" value="1"/>
</dbReference>
<evidence type="ECO:0000313" key="7">
    <source>
        <dbReference type="EMBL" id="KKI51270.1"/>
    </source>
</evidence>
<dbReference type="GO" id="GO:0005524">
    <property type="term" value="F:ATP binding"/>
    <property type="evidence" value="ECO:0007669"/>
    <property type="project" value="UniProtKB-KW"/>
</dbReference>
<dbReference type="Proteomes" id="UP000034076">
    <property type="component" value="Unassembled WGS sequence"/>
</dbReference>
<evidence type="ECO:0000256" key="2">
    <source>
        <dbReference type="ARBA" id="ARBA00011123"/>
    </source>
</evidence>
<comment type="catalytic activity">
    <reaction evidence="4 6">
        <text>L-aspartyl-tRNA(Asn) + L-glutamine + ATP + H2O = L-asparaginyl-tRNA(Asn) + L-glutamate + ADP + phosphate + 2 H(+)</text>
        <dbReference type="Rhea" id="RHEA:14513"/>
        <dbReference type="Rhea" id="RHEA-COMP:9674"/>
        <dbReference type="Rhea" id="RHEA-COMP:9677"/>
        <dbReference type="ChEBI" id="CHEBI:15377"/>
        <dbReference type="ChEBI" id="CHEBI:15378"/>
        <dbReference type="ChEBI" id="CHEBI:29985"/>
        <dbReference type="ChEBI" id="CHEBI:30616"/>
        <dbReference type="ChEBI" id="CHEBI:43474"/>
        <dbReference type="ChEBI" id="CHEBI:58359"/>
        <dbReference type="ChEBI" id="CHEBI:78515"/>
        <dbReference type="ChEBI" id="CHEBI:78516"/>
        <dbReference type="ChEBI" id="CHEBI:456216"/>
    </reaction>
</comment>
<dbReference type="Pfam" id="PF02686">
    <property type="entry name" value="GatC"/>
    <property type="match status" value="1"/>
</dbReference>
<dbReference type="STRING" id="270498.CHK_1058"/>
<dbReference type="SUPFAM" id="SSF141000">
    <property type="entry name" value="Glu-tRNAGln amidotransferase C subunit"/>
    <property type="match status" value="1"/>
</dbReference>
<name>A0A0M2NM12_9FIRM</name>
<dbReference type="GO" id="GO:0050566">
    <property type="term" value="F:asparaginyl-tRNA synthase (glutamine-hydrolyzing) activity"/>
    <property type="evidence" value="ECO:0007669"/>
    <property type="project" value="RHEA"/>
</dbReference>
<dbReference type="EC" id="6.3.5.-" evidence="6"/>
<sequence length="95" mass="10911">MRVTIEEVEKIASLSMLSLTDEKKQMLQKNLDEILAHAEKLNELDTEGVEPTSYILKQQNVVREDIPGKVWERDDMLKNAPEREDGCFVVPKVVD</sequence>
<keyword evidence="6 7" id="KW-0436">Ligase</keyword>
<organism evidence="7 8">
    <name type="scientific">Christensenella hongkongensis</name>
    <dbReference type="NCBI Taxonomy" id="270498"/>
    <lineage>
        <taxon>Bacteria</taxon>
        <taxon>Bacillati</taxon>
        <taxon>Bacillota</taxon>
        <taxon>Clostridia</taxon>
        <taxon>Christensenellales</taxon>
        <taxon>Christensenellaceae</taxon>
        <taxon>Christensenella</taxon>
    </lineage>
</organism>
<dbReference type="EMBL" id="LAYJ01000078">
    <property type="protein sequence ID" value="KKI51270.1"/>
    <property type="molecule type" value="Genomic_DNA"/>
</dbReference>
<protein>
    <recommendedName>
        <fullName evidence="6">Aspartyl/glutamyl-tRNA(Asn/Gln) amidotransferase subunit C</fullName>
        <shortName evidence="6">Asp/Glu-ADT subunit C</shortName>
        <ecNumber evidence="6">6.3.5.-</ecNumber>
    </recommendedName>
</protein>
<dbReference type="GO" id="GO:0006450">
    <property type="term" value="P:regulation of translational fidelity"/>
    <property type="evidence" value="ECO:0007669"/>
    <property type="project" value="InterPro"/>
</dbReference>
<accession>A0A0M2NM12</accession>
<dbReference type="OrthoDB" id="9813938at2"/>
<dbReference type="GO" id="GO:0050567">
    <property type="term" value="F:glutaminyl-tRNA synthase (glutamine-hydrolyzing) activity"/>
    <property type="evidence" value="ECO:0007669"/>
    <property type="project" value="UniProtKB-UniRule"/>
</dbReference>
<keyword evidence="6" id="KW-0067">ATP-binding</keyword>